<reference evidence="1" key="1">
    <citation type="journal article" date="2021" name="Mol. Ecol. Resour.">
        <title>Apolygus lucorum genome provides insights into omnivorousness and mesophyll feeding.</title>
        <authorList>
            <person name="Liu Y."/>
            <person name="Liu H."/>
            <person name="Wang H."/>
            <person name="Huang T."/>
            <person name="Liu B."/>
            <person name="Yang B."/>
            <person name="Yin L."/>
            <person name="Li B."/>
            <person name="Zhang Y."/>
            <person name="Zhang S."/>
            <person name="Jiang F."/>
            <person name="Zhang X."/>
            <person name="Ren Y."/>
            <person name="Wang B."/>
            <person name="Wang S."/>
            <person name="Lu Y."/>
            <person name="Wu K."/>
            <person name="Fan W."/>
            <person name="Wang G."/>
        </authorList>
    </citation>
    <scope>NUCLEOTIDE SEQUENCE</scope>
    <source>
        <strain evidence="1">12Hb</strain>
    </source>
</reference>
<dbReference type="OrthoDB" id="6363437at2759"/>
<evidence type="ECO:0000313" key="1">
    <source>
        <dbReference type="EMBL" id="KAF6204954.1"/>
    </source>
</evidence>
<protein>
    <submittedName>
        <fullName evidence="1">Uncharacterized protein</fullName>
    </submittedName>
</protein>
<evidence type="ECO:0000313" key="2">
    <source>
        <dbReference type="Proteomes" id="UP000466442"/>
    </source>
</evidence>
<comment type="caution">
    <text evidence="1">The sequence shown here is derived from an EMBL/GenBank/DDBJ whole genome shotgun (WGS) entry which is preliminary data.</text>
</comment>
<dbReference type="EMBL" id="WIXP02000009">
    <property type="protein sequence ID" value="KAF6204954.1"/>
    <property type="molecule type" value="Genomic_DNA"/>
</dbReference>
<dbReference type="Proteomes" id="UP000466442">
    <property type="component" value="Linkage Group LG9"/>
</dbReference>
<dbReference type="AlphaFoldDB" id="A0A8S9X8X1"/>
<organism evidence="1 2">
    <name type="scientific">Apolygus lucorum</name>
    <name type="common">Small green plant bug</name>
    <name type="synonym">Lygocoris lucorum</name>
    <dbReference type="NCBI Taxonomy" id="248454"/>
    <lineage>
        <taxon>Eukaryota</taxon>
        <taxon>Metazoa</taxon>
        <taxon>Ecdysozoa</taxon>
        <taxon>Arthropoda</taxon>
        <taxon>Hexapoda</taxon>
        <taxon>Insecta</taxon>
        <taxon>Pterygota</taxon>
        <taxon>Neoptera</taxon>
        <taxon>Paraneoptera</taxon>
        <taxon>Hemiptera</taxon>
        <taxon>Heteroptera</taxon>
        <taxon>Panheteroptera</taxon>
        <taxon>Cimicomorpha</taxon>
        <taxon>Miridae</taxon>
        <taxon>Mirini</taxon>
        <taxon>Apolygus</taxon>
    </lineage>
</organism>
<proteinExistence type="predicted"/>
<keyword evidence="2" id="KW-1185">Reference proteome</keyword>
<name>A0A8S9X8X1_APOLU</name>
<accession>A0A8S9X8X1</accession>
<gene>
    <name evidence="1" type="ORF">GE061_019121</name>
</gene>
<sequence>MGRHGRHSQRLRAAVATLANKLANENVSWESMQALVASRLVALDKCPGVRRRILGKYMAEVTGEDVTVACGEKQLCGVHPDDIEEAKERFSGTGITVVTGQRLLGGYVADKEGKQAYLKKKMEKWTDSIKKISMASITQPQSAYVAFTKSVQF</sequence>